<keyword evidence="5" id="KW-0732">Signal</keyword>
<dbReference type="OrthoDB" id="2151789at2759"/>
<evidence type="ECO:0000313" key="7">
    <source>
        <dbReference type="EMBL" id="KAJ5092637.1"/>
    </source>
</evidence>
<dbReference type="RefSeq" id="XP_056510832.1">
    <property type="nucleotide sequence ID" value="XM_056658032.1"/>
</dbReference>
<keyword evidence="2" id="KW-0285">Flavoprotein</keyword>
<sequence length="498" mass="53974">MKLAWLLVLLPTALGRIVSRDSASSTCKHLEATYPDLTFFPLSPGYIKANTDFYTSSAWLGPACVFQPTDSRHLADAVLLLKNTSTPFAIRGGGHMPIANAANINSSGVLLSSFGLSQLKVSDDHSTVHVGPGNRWADVYKYLEPYGLSVVGGRLGVVGVPGYILGGGVAFFSNEYGWASANVVRFTGVLADGRVVTAKPNNEHADLFWALRGGGNSFALATDFELKTLRVPKVTVGMANYGFGVGEQFIRSVHDFATAGTKDPKAAVIPMAEYLPETGTVSYSAILFYNGNNATPAALQSFQKPTLTPLTNTFRYRSMNQWSQELDGAVGLLKGSRQRFYVLNIHASRKETIATVHDTFVEVAKTSLPIGVVVAAMAFPQVAEQYIHASTVNGGDPQDLDPDGAPYIWVEESITALAAVRDEDIDAFYTKVNGEIRQKLLADGVKLPEYTYLNDANPAQDSFGTFPPDNLARLRKIRARYDPDRVFTDLMPGGWKVS</sequence>
<dbReference type="GO" id="GO:0071949">
    <property type="term" value="F:FAD binding"/>
    <property type="evidence" value="ECO:0007669"/>
    <property type="project" value="InterPro"/>
</dbReference>
<comment type="similarity">
    <text evidence="1">Belongs to the oxygen-dependent FAD-linked oxidoreductase family.</text>
</comment>
<reference evidence="7" key="2">
    <citation type="journal article" date="2023" name="IMA Fungus">
        <title>Comparative genomic study of the Penicillium genus elucidates a diverse pangenome and 15 lateral gene transfer events.</title>
        <authorList>
            <person name="Petersen C."/>
            <person name="Sorensen T."/>
            <person name="Nielsen M.R."/>
            <person name="Sondergaard T.E."/>
            <person name="Sorensen J.L."/>
            <person name="Fitzpatrick D.A."/>
            <person name="Frisvad J.C."/>
            <person name="Nielsen K.L."/>
        </authorList>
    </citation>
    <scope>NUCLEOTIDE SEQUENCE</scope>
    <source>
        <strain evidence="7">IBT 34128</strain>
    </source>
</reference>
<evidence type="ECO:0000259" key="6">
    <source>
        <dbReference type="PROSITE" id="PS51387"/>
    </source>
</evidence>
<organism evidence="7 8">
    <name type="scientific">Penicillium alfredii</name>
    <dbReference type="NCBI Taxonomy" id="1506179"/>
    <lineage>
        <taxon>Eukaryota</taxon>
        <taxon>Fungi</taxon>
        <taxon>Dikarya</taxon>
        <taxon>Ascomycota</taxon>
        <taxon>Pezizomycotina</taxon>
        <taxon>Eurotiomycetes</taxon>
        <taxon>Eurotiomycetidae</taxon>
        <taxon>Eurotiales</taxon>
        <taxon>Aspergillaceae</taxon>
        <taxon>Penicillium</taxon>
    </lineage>
</organism>
<evidence type="ECO:0000256" key="1">
    <source>
        <dbReference type="ARBA" id="ARBA00005466"/>
    </source>
</evidence>
<keyword evidence="8" id="KW-1185">Reference proteome</keyword>
<protein>
    <submittedName>
        <fullName evidence="7">FAD dependent oxidoreductase</fullName>
    </submittedName>
</protein>
<keyword evidence="3" id="KW-0274">FAD</keyword>
<dbReference type="InterPro" id="IPR050416">
    <property type="entry name" value="FAD-linked_Oxidoreductase"/>
</dbReference>
<accession>A0A9W9F2Y4</accession>
<dbReference type="InterPro" id="IPR012951">
    <property type="entry name" value="BBE"/>
</dbReference>
<dbReference type="InterPro" id="IPR006094">
    <property type="entry name" value="Oxid_FAD_bind_N"/>
</dbReference>
<proteinExistence type="inferred from homology"/>
<evidence type="ECO:0000256" key="4">
    <source>
        <dbReference type="ARBA" id="ARBA00023002"/>
    </source>
</evidence>
<dbReference type="Gene3D" id="3.30.465.10">
    <property type="match status" value="1"/>
</dbReference>
<name>A0A9W9F2Y4_9EURO</name>
<feature type="domain" description="FAD-binding PCMH-type" evidence="6">
    <location>
        <begin position="58"/>
        <end position="231"/>
    </location>
</feature>
<dbReference type="GO" id="GO:0016491">
    <property type="term" value="F:oxidoreductase activity"/>
    <property type="evidence" value="ECO:0007669"/>
    <property type="project" value="UniProtKB-KW"/>
</dbReference>
<gene>
    <name evidence="7" type="ORF">NUU61_007507</name>
</gene>
<dbReference type="Pfam" id="PF08031">
    <property type="entry name" value="BBE"/>
    <property type="match status" value="1"/>
</dbReference>
<evidence type="ECO:0000313" key="8">
    <source>
        <dbReference type="Proteomes" id="UP001141434"/>
    </source>
</evidence>
<dbReference type="InterPro" id="IPR016169">
    <property type="entry name" value="FAD-bd_PCMH_sub2"/>
</dbReference>
<dbReference type="InterPro" id="IPR016166">
    <property type="entry name" value="FAD-bd_PCMH"/>
</dbReference>
<reference evidence="7" key="1">
    <citation type="submission" date="2022-11" db="EMBL/GenBank/DDBJ databases">
        <authorList>
            <person name="Petersen C."/>
        </authorList>
    </citation>
    <scope>NUCLEOTIDE SEQUENCE</scope>
    <source>
        <strain evidence="7">IBT 34128</strain>
    </source>
</reference>
<dbReference type="SUPFAM" id="SSF56176">
    <property type="entry name" value="FAD-binding/transporter-associated domain-like"/>
    <property type="match status" value="1"/>
</dbReference>
<dbReference type="AlphaFoldDB" id="A0A9W9F2Y4"/>
<evidence type="ECO:0000256" key="3">
    <source>
        <dbReference type="ARBA" id="ARBA00022827"/>
    </source>
</evidence>
<dbReference type="PANTHER" id="PTHR42973">
    <property type="entry name" value="BINDING OXIDOREDUCTASE, PUTATIVE (AFU_ORTHOLOGUE AFUA_1G17690)-RELATED"/>
    <property type="match status" value="1"/>
</dbReference>
<dbReference type="Proteomes" id="UP001141434">
    <property type="component" value="Unassembled WGS sequence"/>
</dbReference>
<dbReference type="InterPro" id="IPR036318">
    <property type="entry name" value="FAD-bd_PCMH-like_sf"/>
</dbReference>
<evidence type="ECO:0000256" key="5">
    <source>
        <dbReference type="SAM" id="SignalP"/>
    </source>
</evidence>
<dbReference type="PANTHER" id="PTHR42973:SF54">
    <property type="entry name" value="FAD-BINDING PCMH-TYPE DOMAIN-CONTAINING PROTEIN"/>
    <property type="match status" value="1"/>
</dbReference>
<feature type="signal peptide" evidence="5">
    <location>
        <begin position="1"/>
        <end position="15"/>
    </location>
</feature>
<feature type="chain" id="PRO_5040873295" evidence="5">
    <location>
        <begin position="16"/>
        <end position="498"/>
    </location>
</feature>
<evidence type="ECO:0000256" key="2">
    <source>
        <dbReference type="ARBA" id="ARBA00022630"/>
    </source>
</evidence>
<dbReference type="Pfam" id="PF01565">
    <property type="entry name" value="FAD_binding_4"/>
    <property type="match status" value="1"/>
</dbReference>
<dbReference type="GeneID" id="81397201"/>
<dbReference type="EMBL" id="JAPMSZ010000009">
    <property type="protein sequence ID" value="KAJ5092637.1"/>
    <property type="molecule type" value="Genomic_DNA"/>
</dbReference>
<dbReference type="PROSITE" id="PS51387">
    <property type="entry name" value="FAD_PCMH"/>
    <property type="match status" value="1"/>
</dbReference>
<comment type="caution">
    <text evidence="7">The sequence shown here is derived from an EMBL/GenBank/DDBJ whole genome shotgun (WGS) entry which is preliminary data.</text>
</comment>
<keyword evidence="4" id="KW-0560">Oxidoreductase</keyword>